<keyword evidence="2" id="KW-1185">Reference proteome</keyword>
<proteinExistence type="predicted"/>
<comment type="caution">
    <text evidence="1">The sequence shown here is derived from an EMBL/GenBank/DDBJ whole genome shotgun (WGS) entry which is preliminary data.</text>
</comment>
<accession>A0AAW1D578</accession>
<protein>
    <recommendedName>
        <fullName evidence="3">SHSP domain-containing protein</fullName>
    </recommendedName>
</protein>
<dbReference type="AlphaFoldDB" id="A0AAW1D578"/>
<evidence type="ECO:0008006" key="3">
    <source>
        <dbReference type="Google" id="ProtNLM"/>
    </source>
</evidence>
<dbReference type="Proteomes" id="UP001461498">
    <property type="component" value="Unassembled WGS sequence"/>
</dbReference>
<organism evidence="1 2">
    <name type="scientific">Rhynocoris fuscipes</name>
    <dbReference type="NCBI Taxonomy" id="488301"/>
    <lineage>
        <taxon>Eukaryota</taxon>
        <taxon>Metazoa</taxon>
        <taxon>Ecdysozoa</taxon>
        <taxon>Arthropoda</taxon>
        <taxon>Hexapoda</taxon>
        <taxon>Insecta</taxon>
        <taxon>Pterygota</taxon>
        <taxon>Neoptera</taxon>
        <taxon>Paraneoptera</taxon>
        <taxon>Hemiptera</taxon>
        <taxon>Heteroptera</taxon>
        <taxon>Panheteroptera</taxon>
        <taxon>Cimicomorpha</taxon>
        <taxon>Reduviidae</taxon>
        <taxon>Harpactorinae</taxon>
        <taxon>Harpactorini</taxon>
        <taxon>Rhynocoris</taxon>
    </lineage>
</organism>
<evidence type="ECO:0000313" key="1">
    <source>
        <dbReference type="EMBL" id="KAK9504057.1"/>
    </source>
</evidence>
<name>A0AAW1D578_9HEMI</name>
<reference evidence="1 2" key="1">
    <citation type="submission" date="2022-12" db="EMBL/GenBank/DDBJ databases">
        <title>Chromosome-level genome assembly of true bugs.</title>
        <authorList>
            <person name="Ma L."/>
            <person name="Li H."/>
        </authorList>
    </citation>
    <scope>NUCLEOTIDE SEQUENCE [LARGE SCALE GENOMIC DNA]</scope>
    <source>
        <strain evidence="1">Lab_2022b</strain>
    </source>
</reference>
<sequence>MHQLLFLEGRGTFEKDPYFTAAREELTKLAHEISLLPDSPLSHPKGVGYLTAALSHWQGCKWNVHNAVRSTEEEEGLLETIFSFYPDHLTVLINGSNVLRTSDKFNFNISTENDGFTLIVDQFQYCKNSTDGKTAAGRRKLTRKYKILLPYNWKLMEGAMSSDGTICLKVPVLLQTAQFNTV</sequence>
<evidence type="ECO:0000313" key="2">
    <source>
        <dbReference type="Proteomes" id="UP001461498"/>
    </source>
</evidence>
<gene>
    <name evidence="1" type="ORF">O3M35_010492</name>
</gene>
<dbReference type="EMBL" id="JAPXFL010000007">
    <property type="protein sequence ID" value="KAK9504057.1"/>
    <property type="molecule type" value="Genomic_DNA"/>
</dbReference>